<reference evidence="2 3" key="1">
    <citation type="journal article" date="2010" name="Cell">
        <title>The genome of Naegleria gruberi illuminates early eukaryotic versatility.</title>
        <authorList>
            <person name="Fritz-Laylin L.K."/>
            <person name="Prochnik S.E."/>
            <person name="Ginger M.L."/>
            <person name="Dacks J.B."/>
            <person name="Carpenter M.L."/>
            <person name="Field M.C."/>
            <person name="Kuo A."/>
            <person name="Paredez A."/>
            <person name="Chapman J."/>
            <person name="Pham J."/>
            <person name="Shu S."/>
            <person name="Neupane R."/>
            <person name="Cipriano M."/>
            <person name="Mancuso J."/>
            <person name="Tu H."/>
            <person name="Salamov A."/>
            <person name="Lindquist E."/>
            <person name="Shapiro H."/>
            <person name="Lucas S."/>
            <person name="Grigoriev I.V."/>
            <person name="Cande W.Z."/>
            <person name="Fulton C."/>
            <person name="Rokhsar D.S."/>
            <person name="Dawson S.C."/>
        </authorList>
    </citation>
    <scope>NUCLEOTIDE SEQUENCE [LARGE SCALE GENOMIC DNA]</scope>
    <source>
        <strain evidence="2 3">NEG-M</strain>
    </source>
</reference>
<dbReference type="GeneID" id="8858370"/>
<dbReference type="RefSeq" id="XP_002671480.1">
    <property type="nucleotide sequence ID" value="XM_002671434.1"/>
</dbReference>
<dbReference type="PANTHER" id="PTHR11102:SF160">
    <property type="entry name" value="ERAD-ASSOCIATED E3 UBIQUITIN-PROTEIN LIGASE COMPONENT HRD3"/>
    <property type="match status" value="1"/>
</dbReference>
<dbReference type="Proteomes" id="UP000006671">
    <property type="component" value="Unassembled WGS sequence"/>
</dbReference>
<dbReference type="OrthoDB" id="2384430at2759"/>
<dbReference type="SUPFAM" id="SSF81901">
    <property type="entry name" value="HCP-like"/>
    <property type="match status" value="1"/>
</dbReference>
<dbReference type="KEGG" id="ngr:NAEGRDRAFT_73463"/>
<dbReference type="PANTHER" id="PTHR11102">
    <property type="entry name" value="SEL-1-LIKE PROTEIN"/>
    <property type="match status" value="1"/>
</dbReference>
<dbReference type="InterPro" id="IPR011990">
    <property type="entry name" value="TPR-like_helical_dom_sf"/>
</dbReference>
<accession>D2VWQ2</accession>
<dbReference type="InParanoid" id="D2VWQ2"/>
<protein>
    <submittedName>
        <fullName evidence="2">Predicted protein</fullName>
    </submittedName>
</protein>
<dbReference type="STRING" id="5762.D2VWQ2"/>
<dbReference type="VEuPathDB" id="AmoebaDB:NAEGRDRAFT_73463"/>
<keyword evidence="3" id="KW-1185">Reference proteome</keyword>
<name>D2VWQ2_NAEGR</name>
<dbReference type="Pfam" id="PF08238">
    <property type="entry name" value="Sel1"/>
    <property type="match status" value="3"/>
</dbReference>
<dbReference type="SUPFAM" id="SSF52047">
    <property type="entry name" value="RNI-like"/>
    <property type="match status" value="1"/>
</dbReference>
<dbReference type="AlphaFoldDB" id="D2VWQ2"/>
<gene>
    <name evidence="2" type="ORF">NAEGRDRAFT_73463</name>
</gene>
<organism evidence="3">
    <name type="scientific">Naegleria gruberi</name>
    <name type="common">Amoeba</name>
    <dbReference type="NCBI Taxonomy" id="5762"/>
    <lineage>
        <taxon>Eukaryota</taxon>
        <taxon>Discoba</taxon>
        <taxon>Heterolobosea</taxon>
        <taxon>Tetramitia</taxon>
        <taxon>Eutetramitia</taxon>
        <taxon>Vahlkampfiidae</taxon>
        <taxon>Naegleria</taxon>
    </lineage>
</organism>
<dbReference type="SMART" id="SM00671">
    <property type="entry name" value="SEL1"/>
    <property type="match status" value="4"/>
</dbReference>
<sequence length="508" mass="58207">MQTEHVMNLPHTNKELDNSEAIDWEQETLFELGESSTASEELQKIETPLKRIFLLNTKVGSEEVDAICENSNFKGLKILQILGGNLDESSVRKLVSNSEWEELEELRLVECELNDECLDLLMNHSKWNQLKLLDISRNKITKKALENCMKEMKLPSLEYLFVDENFENDDSEEETTPDRHNLKVFYSKQGDASIQIDQVYTHLLLKKALVYSKEKTPEKSLALAQLLRNTFILPYEAKQIHSLILESARSGYPEAYYFAGMLFYKEYYLEFDFISNPLKTKFLSSSNTTARVWFELGAEKNNPGCMYRLGEFYEYGKSFEKSDEKALEWYNKAADLNYPDALMRVAEFHFLGIATPVDDLKGLEYLKKAADNGNLKALGLLAGFYEDGKVSESGQVLLEPNLDLADQTYSKYLSIDPNNSGILFRAGCLHMFEQEWEQADMEYAFSCLQRSSKLGNSRASFVLGKFFLDNQNGELAYSFFLIAKKQGHPKADEALSIFDVIDSRNPDN</sequence>
<dbReference type="Gene3D" id="1.25.40.10">
    <property type="entry name" value="Tetratricopeptide repeat domain"/>
    <property type="match status" value="1"/>
</dbReference>
<dbReference type="InterPro" id="IPR006597">
    <property type="entry name" value="Sel1-like"/>
</dbReference>
<proteinExistence type="inferred from homology"/>
<comment type="similarity">
    <text evidence="1">Belongs to the sel-1 family.</text>
</comment>
<evidence type="ECO:0000313" key="2">
    <source>
        <dbReference type="EMBL" id="EFC38736.1"/>
    </source>
</evidence>
<evidence type="ECO:0000256" key="1">
    <source>
        <dbReference type="ARBA" id="ARBA00038101"/>
    </source>
</evidence>
<dbReference type="EMBL" id="GG738905">
    <property type="protein sequence ID" value="EFC38736.1"/>
    <property type="molecule type" value="Genomic_DNA"/>
</dbReference>
<dbReference type="Gene3D" id="3.80.10.10">
    <property type="entry name" value="Ribonuclease Inhibitor"/>
    <property type="match status" value="1"/>
</dbReference>
<dbReference type="InterPro" id="IPR032675">
    <property type="entry name" value="LRR_dom_sf"/>
</dbReference>
<dbReference type="OMA" id="ELNDECL"/>
<dbReference type="InterPro" id="IPR050767">
    <property type="entry name" value="Sel1_AlgK"/>
</dbReference>
<evidence type="ECO:0000313" key="3">
    <source>
        <dbReference type="Proteomes" id="UP000006671"/>
    </source>
</evidence>